<dbReference type="InterPro" id="IPR001810">
    <property type="entry name" value="F-box_dom"/>
</dbReference>
<dbReference type="AlphaFoldDB" id="A0A1Q5UGI0"/>
<dbReference type="PROSITE" id="PS50181">
    <property type="entry name" value="FBOX"/>
    <property type="match status" value="1"/>
</dbReference>
<keyword evidence="3" id="KW-1185">Reference proteome</keyword>
<evidence type="ECO:0000313" key="2">
    <source>
        <dbReference type="EMBL" id="OKP11572.1"/>
    </source>
</evidence>
<gene>
    <name evidence="2" type="ORF">PENSUB_2874</name>
</gene>
<name>A0A1Q5UGI0_9EURO</name>
<sequence length="370" mass="43113">MAHNDIYCGLCGAALSIPLFSATDAPDESGPGNGRPRIEDMAWLEDVRMLHQTNHETTNFESANLSSIVTRRDDDGWWDRTGYVPALDDFENTTPDAFKVFDPYMEGRYHIIPLHDACNKVLAKFLNYSVGTTPKDYLRVLFEALRSFHDTSSDFYAGKIKYGKISKQHGQFWYPTLTTKAFVYDPFFTSPVLKTYYDNLPEIGKDGDEREDSAVCYMKTTSKPDPFRKLPPELLMMILMHLPAQSIRQLKLASIAIVQLQLPDSFWKQKLKRDMPWLWDFPGQGTEQTRKDLDWLQIYKDIYIGSKGNGKSPFFNLTNRNRIWRISEQIAPRFVKCQDEWKIAQEREREKLPALTSEKERRLWPRLDWL</sequence>
<dbReference type="Gene3D" id="1.20.1280.50">
    <property type="match status" value="1"/>
</dbReference>
<dbReference type="Proteomes" id="UP000186955">
    <property type="component" value="Unassembled WGS sequence"/>
</dbReference>
<dbReference type="STRING" id="1316194.A0A1Q5UGI0"/>
<dbReference type="InterPro" id="IPR036047">
    <property type="entry name" value="F-box-like_dom_sf"/>
</dbReference>
<dbReference type="EMBL" id="MNBE01000276">
    <property type="protein sequence ID" value="OKP11572.1"/>
    <property type="molecule type" value="Genomic_DNA"/>
</dbReference>
<feature type="domain" description="F-box" evidence="1">
    <location>
        <begin position="224"/>
        <end position="270"/>
    </location>
</feature>
<comment type="caution">
    <text evidence="2">The sequence shown here is derived from an EMBL/GenBank/DDBJ whole genome shotgun (WGS) entry which is preliminary data.</text>
</comment>
<evidence type="ECO:0000259" key="1">
    <source>
        <dbReference type="PROSITE" id="PS50181"/>
    </source>
</evidence>
<evidence type="ECO:0000313" key="3">
    <source>
        <dbReference type="Proteomes" id="UP000186955"/>
    </source>
</evidence>
<protein>
    <recommendedName>
        <fullName evidence="1">F-box domain-containing protein</fullName>
    </recommendedName>
</protein>
<reference evidence="2 3" key="1">
    <citation type="submission" date="2016-10" db="EMBL/GenBank/DDBJ databases">
        <title>Genome sequence of the ascomycete fungus Penicillium subrubescens.</title>
        <authorList>
            <person name="De Vries R.P."/>
            <person name="Peng M."/>
            <person name="Dilokpimol A."/>
            <person name="Hilden K."/>
            <person name="Makela M.R."/>
            <person name="Grigoriev I."/>
            <person name="Riley R."/>
            <person name="Granchi Z."/>
        </authorList>
    </citation>
    <scope>NUCLEOTIDE SEQUENCE [LARGE SCALE GENOMIC DNA]</scope>
    <source>
        <strain evidence="2 3">CBS 132785</strain>
    </source>
</reference>
<dbReference type="OrthoDB" id="9984533at2759"/>
<organism evidence="2 3">
    <name type="scientific">Penicillium subrubescens</name>
    <dbReference type="NCBI Taxonomy" id="1316194"/>
    <lineage>
        <taxon>Eukaryota</taxon>
        <taxon>Fungi</taxon>
        <taxon>Dikarya</taxon>
        <taxon>Ascomycota</taxon>
        <taxon>Pezizomycotina</taxon>
        <taxon>Eurotiomycetes</taxon>
        <taxon>Eurotiomycetidae</taxon>
        <taxon>Eurotiales</taxon>
        <taxon>Aspergillaceae</taxon>
        <taxon>Penicillium</taxon>
    </lineage>
</organism>
<proteinExistence type="predicted"/>
<dbReference type="SUPFAM" id="SSF81383">
    <property type="entry name" value="F-box domain"/>
    <property type="match status" value="1"/>
</dbReference>
<accession>A0A1Q5UGI0</accession>